<evidence type="ECO:0000313" key="1">
    <source>
        <dbReference type="EMBL" id="EFN68495.1"/>
    </source>
</evidence>
<dbReference type="EMBL" id="GL438809">
    <property type="protein sequence ID" value="EFN68495.1"/>
    <property type="molecule type" value="Genomic_DNA"/>
</dbReference>
<dbReference type="AlphaFoldDB" id="E2ADJ4"/>
<reference evidence="1 2" key="1">
    <citation type="journal article" date="2010" name="Science">
        <title>Genomic comparison of the ants Camponotus floridanus and Harpegnathos saltator.</title>
        <authorList>
            <person name="Bonasio R."/>
            <person name="Zhang G."/>
            <person name="Ye C."/>
            <person name="Mutti N.S."/>
            <person name="Fang X."/>
            <person name="Qin N."/>
            <person name="Donahue G."/>
            <person name="Yang P."/>
            <person name="Li Q."/>
            <person name="Li C."/>
            <person name="Zhang P."/>
            <person name="Huang Z."/>
            <person name="Berger S.L."/>
            <person name="Reinberg D."/>
            <person name="Wang J."/>
            <person name="Liebig J."/>
        </authorList>
    </citation>
    <scope>NUCLEOTIDE SEQUENCE [LARGE SCALE GENOMIC DNA]</scope>
    <source>
        <strain evidence="2">C129</strain>
    </source>
</reference>
<accession>E2ADJ4</accession>
<dbReference type="Proteomes" id="UP000000311">
    <property type="component" value="Unassembled WGS sequence"/>
</dbReference>
<dbReference type="OrthoDB" id="7690379at2759"/>
<gene>
    <name evidence="1" type="ORF">EAG_07179</name>
</gene>
<sequence>LWEAGVKSCKFHLKRVIGENLLTFEELNTILVQIEACLNSRPICQLPSTAADLQPLTPGH</sequence>
<feature type="non-terminal residue" evidence="1">
    <location>
        <position position="1"/>
    </location>
</feature>
<keyword evidence="2" id="KW-1185">Reference proteome</keyword>
<proteinExistence type="predicted"/>
<name>E2ADJ4_CAMFO</name>
<organism evidence="2">
    <name type="scientific">Camponotus floridanus</name>
    <name type="common">Florida carpenter ant</name>
    <dbReference type="NCBI Taxonomy" id="104421"/>
    <lineage>
        <taxon>Eukaryota</taxon>
        <taxon>Metazoa</taxon>
        <taxon>Ecdysozoa</taxon>
        <taxon>Arthropoda</taxon>
        <taxon>Hexapoda</taxon>
        <taxon>Insecta</taxon>
        <taxon>Pterygota</taxon>
        <taxon>Neoptera</taxon>
        <taxon>Endopterygota</taxon>
        <taxon>Hymenoptera</taxon>
        <taxon>Apocrita</taxon>
        <taxon>Aculeata</taxon>
        <taxon>Formicoidea</taxon>
        <taxon>Formicidae</taxon>
        <taxon>Formicinae</taxon>
        <taxon>Camponotus</taxon>
    </lineage>
</organism>
<feature type="non-terminal residue" evidence="1">
    <location>
        <position position="60"/>
    </location>
</feature>
<protein>
    <submittedName>
        <fullName evidence="1">Uncharacterized protein</fullName>
    </submittedName>
</protein>
<evidence type="ECO:0000313" key="2">
    <source>
        <dbReference type="Proteomes" id="UP000000311"/>
    </source>
</evidence>
<dbReference type="InParanoid" id="E2ADJ4"/>